<reference evidence="1" key="1">
    <citation type="journal article" date="2014" name="Front. Microbiol.">
        <title>High frequency of phylogenetically diverse reductive dehalogenase-homologous genes in deep subseafloor sedimentary metagenomes.</title>
        <authorList>
            <person name="Kawai M."/>
            <person name="Futagami T."/>
            <person name="Toyoda A."/>
            <person name="Takaki Y."/>
            <person name="Nishi S."/>
            <person name="Hori S."/>
            <person name="Arai W."/>
            <person name="Tsubouchi T."/>
            <person name="Morono Y."/>
            <person name="Uchiyama I."/>
            <person name="Ito T."/>
            <person name="Fujiyama A."/>
            <person name="Inagaki F."/>
            <person name="Takami H."/>
        </authorList>
    </citation>
    <scope>NUCLEOTIDE SEQUENCE</scope>
    <source>
        <strain evidence="1">Expedition CK06-06</strain>
    </source>
</reference>
<protein>
    <submittedName>
        <fullName evidence="1">Uncharacterized protein</fullName>
    </submittedName>
</protein>
<evidence type="ECO:0000313" key="1">
    <source>
        <dbReference type="EMBL" id="GAH36837.1"/>
    </source>
</evidence>
<gene>
    <name evidence="1" type="ORF">S03H2_18185</name>
</gene>
<proteinExistence type="predicted"/>
<comment type="caution">
    <text evidence="1">The sequence shown here is derived from an EMBL/GenBank/DDBJ whole genome shotgun (WGS) entry which is preliminary data.</text>
</comment>
<dbReference type="AlphaFoldDB" id="X1EW84"/>
<organism evidence="1">
    <name type="scientific">marine sediment metagenome</name>
    <dbReference type="NCBI Taxonomy" id="412755"/>
    <lineage>
        <taxon>unclassified sequences</taxon>
        <taxon>metagenomes</taxon>
        <taxon>ecological metagenomes</taxon>
    </lineage>
</organism>
<dbReference type="EMBL" id="BARU01009424">
    <property type="protein sequence ID" value="GAH36837.1"/>
    <property type="molecule type" value="Genomic_DNA"/>
</dbReference>
<accession>X1EW84</accession>
<name>X1EW84_9ZZZZ</name>
<sequence>MNVMLNIKERQLRGVLEELEKIGNGVDVAVNIKGDEFKEESGSFTREELELMQEEMKEKGRANMGE</sequence>